<reference evidence="2" key="1">
    <citation type="submission" date="2023-01" db="EMBL/GenBank/DDBJ databases">
        <title>Genome assembly of the deep-sea coral Lophelia pertusa.</title>
        <authorList>
            <person name="Herrera S."/>
            <person name="Cordes E."/>
        </authorList>
    </citation>
    <scope>NUCLEOTIDE SEQUENCE</scope>
    <source>
        <strain evidence="2">USNM1676648</strain>
        <tissue evidence="2">Polyp</tissue>
    </source>
</reference>
<accession>A0A9W9Z4F4</accession>
<feature type="transmembrane region" description="Helical" evidence="1">
    <location>
        <begin position="12"/>
        <end position="31"/>
    </location>
</feature>
<proteinExistence type="predicted"/>
<comment type="caution">
    <text evidence="2">The sequence shown here is derived from an EMBL/GenBank/DDBJ whole genome shotgun (WGS) entry which is preliminary data.</text>
</comment>
<keyword evidence="3" id="KW-1185">Reference proteome</keyword>
<feature type="transmembrane region" description="Helical" evidence="1">
    <location>
        <begin position="76"/>
        <end position="97"/>
    </location>
</feature>
<protein>
    <submittedName>
        <fullName evidence="2">Uncharacterized protein</fullName>
    </submittedName>
</protein>
<keyword evidence="1" id="KW-0472">Membrane</keyword>
<name>A0A9W9Z4F4_9CNID</name>
<organism evidence="2 3">
    <name type="scientific">Desmophyllum pertusum</name>
    <dbReference type="NCBI Taxonomy" id="174260"/>
    <lineage>
        <taxon>Eukaryota</taxon>
        <taxon>Metazoa</taxon>
        <taxon>Cnidaria</taxon>
        <taxon>Anthozoa</taxon>
        <taxon>Hexacorallia</taxon>
        <taxon>Scleractinia</taxon>
        <taxon>Caryophylliina</taxon>
        <taxon>Caryophylliidae</taxon>
        <taxon>Desmophyllum</taxon>
    </lineage>
</organism>
<evidence type="ECO:0000313" key="3">
    <source>
        <dbReference type="Proteomes" id="UP001163046"/>
    </source>
</evidence>
<evidence type="ECO:0000313" key="2">
    <source>
        <dbReference type="EMBL" id="KAJ7374795.1"/>
    </source>
</evidence>
<dbReference type="AlphaFoldDB" id="A0A9W9Z4F4"/>
<evidence type="ECO:0000256" key="1">
    <source>
        <dbReference type="SAM" id="Phobius"/>
    </source>
</evidence>
<sequence>MQIHCIASIGSKTLASVLGAISLTTLTAISIDRLLALVLSVRLSYCGHHSTDCQSSGIAVAIWHYFNHSSVYLPMSFLYCMILLLVVCLTVTTLAYAKLLRMIHQHQTKIGADLQTTGPQSQEAAEISNIRQIQVFHSNCYLPGHFNDAVLFAVSCPEHCVGRSEIQR</sequence>
<gene>
    <name evidence="2" type="ORF">OS493_005145</name>
</gene>
<keyword evidence="1" id="KW-1133">Transmembrane helix</keyword>
<dbReference type="OrthoDB" id="5965272at2759"/>
<dbReference type="Proteomes" id="UP001163046">
    <property type="component" value="Unassembled WGS sequence"/>
</dbReference>
<dbReference type="SUPFAM" id="SSF81321">
    <property type="entry name" value="Family A G protein-coupled receptor-like"/>
    <property type="match status" value="1"/>
</dbReference>
<dbReference type="EMBL" id="MU826827">
    <property type="protein sequence ID" value="KAJ7374795.1"/>
    <property type="molecule type" value="Genomic_DNA"/>
</dbReference>
<keyword evidence="1" id="KW-0812">Transmembrane</keyword>
<dbReference type="Gene3D" id="1.20.1070.10">
    <property type="entry name" value="Rhodopsin 7-helix transmembrane proteins"/>
    <property type="match status" value="1"/>
</dbReference>